<keyword evidence="1" id="KW-0472">Membrane</keyword>
<evidence type="ECO:0000313" key="3">
    <source>
        <dbReference type="Proteomes" id="UP000822688"/>
    </source>
</evidence>
<evidence type="ECO:0000256" key="1">
    <source>
        <dbReference type="SAM" id="Phobius"/>
    </source>
</evidence>
<keyword evidence="3" id="KW-1185">Reference proteome</keyword>
<gene>
    <name evidence="2" type="ORF">KC19_1G194800</name>
</gene>
<evidence type="ECO:0000313" key="2">
    <source>
        <dbReference type="EMBL" id="KAG0591704.1"/>
    </source>
</evidence>
<sequence>MFATLPMYLIPVPIRGWVVTVLALSLLGFSRVLVQGMCLFVSLLKIALTLQTFLLDTVRVCIAVKQCWDCAFMLRCDNRCIVFLKVLALLIYRSGWFSQL</sequence>
<name>A0A8T0J722_CERPU</name>
<organism evidence="2 3">
    <name type="scientific">Ceratodon purpureus</name>
    <name type="common">Fire moss</name>
    <name type="synonym">Dicranum purpureum</name>
    <dbReference type="NCBI Taxonomy" id="3225"/>
    <lineage>
        <taxon>Eukaryota</taxon>
        <taxon>Viridiplantae</taxon>
        <taxon>Streptophyta</taxon>
        <taxon>Embryophyta</taxon>
        <taxon>Bryophyta</taxon>
        <taxon>Bryophytina</taxon>
        <taxon>Bryopsida</taxon>
        <taxon>Dicranidae</taxon>
        <taxon>Pseudoditrichales</taxon>
        <taxon>Ditrichaceae</taxon>
        <taxon>Ceratodon</taxon>
    </lineage>
</organism>
<dbReference type="AlphaFoldDB" id="A0A8T0J722"/>
<proteinExistence type="predicted"/>
<dbReference type="EMBL" id="CM026421">
    <property type="protein sequence ID" value="KAG0591704.1"/>
    <property type="molecule type" value="Genomic_DNA"/>
</dbReference>
<dbReference type="Proteomes" id="UP000822688">
    <property type="component" value="Chromosome 1"/>
</dbReference>
<feature type="transmembrane region" description="Helical" evidence="1">
    <location>
        <begin position="33"/>
        <end position="55"/>
    </location>
</feature>
<keyword evidence="1" id="KW-1133">Transmembrane helix</keyword>
<accession>A0A8T0J722</accession>
<protein>
    <submittedName>
        <fullName evidence="2">Uncharacterized protein</fullName>
    </submittedName>
</protein>
<reference evidence="2" key="1">
    <citation type="submission" date="2020-06" db="EMBL/GenBank/DDBJ databases">
        <title>WGS assembly of Ceratodon purpureus strain R40.</title>
        <authorList>
            <person name="Carey S.B."/>
            <person name="Jenkins J."/>
            <person name="Shu S."/>
            <person name="Lovell J.T."/>
            <person name="Sreedasyam A."/>
            <person name="Maumus F."/>
            <person name="Tiley G.P."/>
            <person name="Fernandez-Pozo N."/>
            <person name="Barry K."/>
            <person name="Chen C."/>
            <person name="Wang M."/>
            <person name="Lipzen A."/>
            <person name="Daum C."/>
            <person name="Saski C.A."/>
            <person name="Payton A.C."/>
            <person name="Mcbreen J.C."/>
            <person name="Conrad R.E."/>
            <person name="Kollar L.M."/>
            <person name="Olsson S."/>
            <person name="Huttunen S."/>
            <person name="Landis J.B."/>
            <person name="Wickett N.J."/>
            <person name="Johnson M.G."/>
            <person name="Rensing S.A."/>
            <person name="Grimwood J."/>
            <person name="Schmutz J."/>
            <person name="Mcdaniel S.F."/>
        </authorList>
    </citation>
    <scope>NUCLEOTIDE SEQUENCE</scope>
    <source>
        <strain evidence="2">R40</strain>
    </source>
</reference>
<comment type="caution">
    <text evidence="2">The sequence shown here is derived from an EMBL/GenBank/DDBJ whole genome shotgun (WGS) entry which is preliminary data.</text>
</comment>
<feature type="transmembrane region" description="Helical" evidence="1">
    <location>
        <begin position="7"/>
        <end position="27"/>
    </location>
</feature>
<keyword evidence="1" id="KW-0812">Transmembrane</keyword>